<evidence type="ECO:0000256" key="5">
    <source>
        <dbReference type="ARBA" id="ARBA00023242"/>
    </source>
</evidence>
<dbReference type="Gene3D" id="1.10.10.60">
    <property type="entry name" value="Homeodomain-like"/>
    <property type="match status" value="2"/>
</dbReference>
<organism evidence="11 12">
    <name type="scientific">Sinanodonta woodiana</name>
    <name type="common">Chinese pond mussel</name>
    <name type="synonym">Anodonta woodiana</name>
    <dbReference type="NCBI Taxonomy" id="1069815"/>
    <lineage>
        <taxon>Eukaryota</taxon>
        <taxon>Metazoa</taxon>
        <taxon>Spiralia</taxon>
        <taxon>Lophotrochozoa</taxon>
        <taxon>Mollusca</taxon>
        <taxon>Bivalvia</taxon>
        <taxon>Autobranchia</taxon>
        <taxon>Heteroconchia</taxon>
        <taxon>Palaeoheterodonta</taxon>
        <taxon>Unionida</taxon>
        <taxon>Unionoidea</taxon>
        <taxon>Unionidae</taxon>
        <taxon>Unioninae</taxon>
        <taxon>Sinanodonta</taxon>
    </lineage>
</organism>
<dbReference type="Pfam" id="PF00046">
    <property type="entry name" value="Homeodomain"/>
    <property type="match status" value="2"/>
</dbReference>
<evidence type="ECO:0000256" key="8">
    <source>
        <dbReference type="SAM" id="MobiDB-lite"/>
    </source>
</evidence>
<dbReference type="InterPro" id="IPR032392">
    <property type="entry name" value="ULD"/>
</dbReference>
<feature type="compositionally biased region" description="Low complexity" evidence="8">
    <location>
        <begin position="619"/>
        <end position="635"/>
    </location>
</feature>
<keyword evidence="12" id="KW-1185">Reference proteome</keyword>
<dbReference type="Proteomes" id="UP001634394">
    <property type="component" value="Unassembled WGS sequence"/>
</dbReference>
<gene>
    <name evidence="11" type="ORF">ACJMK2_000291</name>
</gene>
<dbReference type="Gene3D" id="3.10.20.710">
    <property type="entry name" value="SATB, ubiquitin-like oligomerisation domain"/>
    <property type="match status" value="1"/>
</dbReference>
<dbReference type="SMART" id="SM00389">
    <property type="entry name" value="HOX"/>
    <property type="match status" value="2"/>
</dbReference>
<feature type="compositionally biased region" description="Basic and acidic residues" evidence="8">
    <location>
        <begin position="435"/>
        <end position="495"/>
    </location>
</feature>
<dbReference type="FunFam" id="3.10.20.710:FF:000002">
    <property type="entry name" value="Defective proventriculus, isoform A"/>
    <property type="match status" value="1"/>
</dbReference>
<comment type="caution">
    <text evidence="11">The sequence shown here is derived from an EMBL/GenBank/DDBJ whole genome shotgun (WGS) entry which is preliminary data.</text>
</comment>
<evidence type="ECO:0008006" key="13">
    <source>
        <dbReference type="Google" id="ProtNLM"/>
    </source>
</evidence>
<dbReference type="InterPro" id="IPR009057">
    <property type="entry name" value="Homeodomain-like_sf"/>
</dbReference>
<dbReference type="CDD" id="cd00086">
    <property type="entry name" value="homeodomain"/>
    <property type="match status" value="2"/>
</dbReference>
<feature type="compositionally biased region" description="Acidic residues" evidence="8">
    <location>
        <begin position="540"/>
        <end position="553"/>
    </location>
</feature>
<evidence type="ECO:0000259" key="10">
    <source>
        <dbReference type="PROSITE" id="PS51982"/>
    </source>
</evidence>
<feature type="DNA-binding region" description="Homeobox" evidence="6">
    <location>
        <begin position="655"/>
        <end position="724"/>
    </location>
</feature>
<evidence type="ECO:0000313" key="11">
    <source>
        <dbReference type="EMBL" id="KAL3887904.1"/>
    </source>
</evidence>
<keyword evidence="3 6" id="KW-0238">DNA-binding</keyword>
<dbReference type="InterPro" id="IPR038224">
    <property type="entry name" value="SATB_ULD_sf"/>
</dbReference>
<dbReference type="GO" id="GO:0003677">
    <property type="term" value="F:DNA binding"/>
    <property type="evidence" value="ECO:0007669"/>
    <property type="project" value="UniProtKB-UniRule"/>
</dbReference>
<proteinExistence type="predicted"/>
<dbReference type="InterPro" id="IPR001356">
    <property type="entry name" value="HD"/>
</dbReference>
<dbReference type="AlphaFoldDB" id="A0ABD3XNS5"/>
<accession>A0ABD3XNS5</accession>
<dbReference type="PROSITE" id="PS51982">
    <property type="entry name" value="CMP"/>
    <property type="match status" value="1"/>
</dbReference>
<feature type="compositionally biased region" description="Low complexity" evidence="8">
    <location>
        <begin position="215"/>
        <end position="225"/>
    </location>
</feature>
<feature type="compositionally biased region" description="Polar residues" evidence="8">
    <location>
        <begin position="231"/>
        <end position="249"/>
    </location>
</feature>
<feature type="domain" description="Homeobox" evidence="9">
    <location>
        <begin position="653"/>
        <end position="723"/>
    </location>
</feature>
<keyword evidence="4 6" id="KW-0371">Homeobox</keyword>
<dbReference type="EMBL" id="JBJQND010000001">
    <property type="protein sequence ID" value="KAL3887904.1"/>
    <property type="molecule type" value="Genomic_DNA"/>
</dbReference>
<dbReference type="PROSITE" id="PS50071">
    <property type="entry name" value="HOMEOBOX_2"/>
    <property type="match status" value="2"/>
</dbReference>
<evidence type="ECO:0000259" key="9">
    <source>
        <dbReference type="PROSITE" id="PS50071"/>
    </source>
</evidence>
<keyword evidence="2" id="KW-0832">Ubl conjugation</keyword>
<feature type="domain" description="CMP" evidence="10">
    <location>
        <begin position="28"/>
        <end position="137"/>
    </location>
</feature>
<dbReference type="PANTHER" id="PTHR15116">
    <property type="entry name" value="DNA-BINDING PROTEIN SATB FAMILY MEMBER"/>
    <property type="match status" value="1"/>
</dbReference>
<evidence type="ECO:0000256" key="4">
    <source>
        <dbReference type="ARBA" id="ARBA00023155"/>
    </source>
</evidence>
<keyword evidence="5 6" id="KW-0539">Nucleus</keyword>
<comment type="subcellular location">
    <subcellularLocation>
        <location evidence="6 7">Nucleus</location>
    </subcellularLocation>
</comment>
<dbReference type="PANTHER" id="PTHR15116:SF16">
    <property type="entry name" value="DEFECTIVE PROVENTRICULUS, ISOFORM A"/>
    <property type="match status" value="1"/>
</dbReference>
<feature type="domain" description="Homeobox" evidence="9">
    <location>
        <begin position="255"/>
        <end position="325"/>
    </location>
</feature>
<feature type="region of interest" description="Disordered" evidence="8">
    <location>
        <begin position="208"/>
        <end position="249"/>
    </location>
</feature>
<reference evidence="11 12" key="1">
    <citation type="submission" date="2024-11" db="EMBL/GenBank/DDBJ databases">
        <title>Chromosome-level genome assembly of the freshwater bivalve Anodonta woodiana.</title>
        <authorList>
            <person name="Chen X."/>
        </authorList>
    </citation>
    <scope>NUCLEOTIDE SEQUENCE [LARGE SCALE GENOMIC DNA]</scope>
    <source>
        <strain evidence="11">MN2024</strain>
        <tissue evidence="11">Gills</tissue>
    </source>
</reference>
<dbReference type="GO" id="GO:0003700">
    <property type="term" value="F:DNA-binding transcription factor activity"/>
    <property type="evidence" value="ECO:0007669"/>
    <property type="project" value="UniProtKB-ARBA"/>
</dbReference>
<evidence type="ECO:0000256" key="2">
    <source>
        <dbReference type="ARBA" id="ARBA00022843"/>
    </source>
</evidence>
<feature type="compositionally biased region" description="Basic and acidic residues" evidence="8">
    <location>
        <begin position="555"/>
        <end position="566"/>
    </location>
</feature>
<feature type="compositionally biased region" description="Basic and acidic residues" evidence="8">
    <location>
        <begin position="521"/>
        <end position="536"/>
    </location>
</feature>
<dbReference type="GO" id="GO:0005634">
    <property type="term" value="C:nucleus"/>
    <property type="evidence" value="ECO:0007669"/>
    <property type="project" value="UniProtKB-SubCell"/>
</dbReference>
<evidence type="ECO:0000256" key="6">
    <source>
        <dbReference type="PROSITE-ProRule" id="PRU00108"/>
    </source>
</evidence>
<dbReference type="InterPro" id="IPR039673">
    <property type="entry name" value="SATB1/SATB2"/>
</dbReference>
<sequence length="729" mass="83920">MLSFELGKNEKRLYLPARDKGTAFNESTKSLPIHCVIEQTPGPPSFEAGSTSGQQITVELDSYAILPGTTLLNELVRAALIKLGYTSTEAMGAKGAIQIKNWKPLSFDNITDNTQATLDEILGELTQVATLRIRLPSLMRPNSAEDVKEKLLQLLLKQSQSLLINQGCPIEKGQMPPNISPEMIVSFDKWYNEQLNRHLSLADVVKVGDKHGDKPSTPSSPVSSVHDMRVSPSQPLGSSTPNQSITSSHSSFFHCKTRMRTSFDPEHEIPRLQKWFQDNQHPSREQMLQYLNELNSLESRKGRRPLDLTNIIYWFKNARAAHRRASRNMDDSYELEEGDTSCSSEHNSMPFLPNRNAVYLFPYHLHSMANQSLAQEQMMNGQMECREPCDLTVAKKLNSPKLDTQKNGKSLDNEPLSMKIEAEQDARENMKVDIDFAEDRKTPDKLQEDKDVLNTRTSLAREEEDKEEVQEKDGIIVNRDLESQNGKKVDIKHETEESDDVRVNGNRDYQDDDVRVNGNRDYQDDDVRVNGKRDYQSGDEYLDSDGEESDFDDSLSSHDSKGMKYNNDEHVFNKLNHGPHQRSELGGAMHQPLHIPQFPHPLAMHYFPLNTHLFSQQANQMKFAQQQQQQHTQQSYHHHQHHSKSGQENSQHRKRRTRVFIDPLTEIPKLEKWFTEDTHPSAYMIDKYCDELNSSEYRQKFPRLEPKNVQLWFKNHRAKVKRMRLTNSY</sequence>
<keyword evidence="1" id="KW-0677">Repeat</keyword>
<evidence type="ECO:0000256" key="3">
    <source>
        <dbReference type="ARBA" id="ARBA00023125"/>
    </source>
</evidence>
<evidence type="ECO:0000256" key="7">
    <source>
        <dbReference type="RuleBase" id="RU000682"/>
    </source>
</evidence>
<feature type="region of interest" description="Disordered" evidence="8">
    <location>
        <begin position="435"/>
        <end position="566"/>
    </location>
</feature>
<feature type="DNA-binding region" description="Homeobox" evidence="6">
    <location>
        <begin position="257"/>
        <end position="326"/>
    </location>
</feature>
<dbReference type="GO" id="GO:0006357">
    <property type="term" value="P:regulation of transcription by RNA polymerase II"/>
    <property type="evidence" value="ECO:0007669"/>
    <property type="project" value="UniProtKB-ARBA"/>
</dbReference>
<feature type="region of interest" description="Disordered" evidence="8">
    <location>
        <begin position="619"/>
        <end position="655"/>
    </location>
</feature>
<protein>
    <recommendedName>
        <fullName evidence="13">DNA-binding protein SATB2</fullName>
    </recommendedName>
</protein>
<dbReference type="SUPFAM" id="SSF46689">
    <property type="entry name" value="Homeodomain-like"/>
    <property type="match status" value="2"/>
</dbReference>
<name>A0ABD3XNS5_SINWO</name>
<dbReference type="FunFam" id="1.10.10.60:FF:000169">
    <property type="entry name" value="DNA-binding protein SATB1"/>
    <property type="match status" value="2"/>
</dbReference>
<dbReference type="Pfam" id="PF16534">
    <property type="entry name" value="ULD"/>
    <property type="match status" value="1"/>
</dbReference>
<evidence type="ECO:0000256" key="1">
    <source>
        <dbReference type="ARBA" id="ARBA00022737"/>
    </source>
</evidence>
<evidence type="ECO:0000313" key="12">
    <source>
        <dbReference type="Proteomes" id="UP001634394"/>
    </source>
</evidence>